<proteinExistence type="inferred from homology"/>
<keyword evidence="5" id="KW-0687">Ribonucleoprotein</keyword>
<gene>
    <name evidence="8" type="primary">rplA</name>
    <name evidence="8" type="ORF">ACD_4C00007G0004</name>
</gene>
<dbReference type="Pfam" id="PF00687">
    <property type="entry name" value="Ribosomal_L1"/>
    <property type="match status" value="1"/>
</dbReference>
<protein>
    <recommendedName>
        <fullName evidence="6">Large ribosomal subunit protein uL1</fullName>
    </recommendedName>
    <alternativeName>
        <fullName evidence="7">50S ribosomal protein L1</fullName>
    </alternativeName>
</protein>
<evidence type="ECO:0000256" key="1">
    <source>
        <dbReference type="ARBA" id="ARBA00010531"/>
    </source>
</evidence>
<keyword evidence="2" id="KW-0678">Repressor</keyword>
<dbReference type="SUPFAM" id="SSF56808">
    <property type="entry name" value="Ribosomal protein L1"/>
    <property type="match status" value="1"/>
</dbReference>
<reference evidence="8" key="1">
    <citation type="journal article" date="2012" name="Science">
        <title>Fermentation, hydrogen, and sulfur metabolism in multiple uncultivated bacterial phyla.</title>
        <authorList>
            <person name="Wrighton K.C."/>
            <person name="Thomas B.C."/>
            <person name="Sharon I."/>
            <person name="Miller C.S."/>
            <person name="Castelle C.J."/>
            <person name="VerBerkmoes N.C."/>
            <person name="Wilkins M.J."/>
            <person name="Hettich R.L."/>
            <person name="Lipton M.S."/>
            <person name="Williams K.H."/>
            <person name="Long P.E."/>
            <person name="Banfield J.F."/>
        </authorList>
    </citation>
    <scope>NUCLEOTIDE SEQUENCE [LARGE SCALE GENOMIC DNA]</scope>
</reference>
<evidence type="ECO:0000256" key="6">
    <source>
        <dbReference type="ARBA" id="ARBA00035241"/>
    </source>
</evidence>
<dbReference type="GO" id="GO:0006417">
    <property type="term" value="P:regulation of translation"/>
    <property type="evidence" value="ECO:0007669"/>
    <property type="project" value="UniProtKB-KW"/>
</dbReference>
<dbReference type="GO" id="GO:0005840">
    <property type="term" value="C:ribosome"/>
    <property type="evidence" value="ECO:0007669"/>
    <property type="project" value="UniProtKB-KW"/>
</dbReference>
<dbReference type="GO" id="GO:1990904">
    <property type="term" value="C:ribonucleoprotein complex"/>
    <property type="evidence" value="ECO:0007669"/>
    <property type="project" value="UniProtKB-KW"/>
</dbReference>
<evidence type="ECO:0000256" key="2">
    <source>
        <dbReference type="ARBA" id="ARBA00022491"/>
    </source>
</evidence>
<evidence type="ECO:0000256" key="5">
    <source>
        <dbReference type="ARBA" id="ARBA00023274"/>
    </source>
</evidence>
<dbReference type="EMBL" id="AMFJ01000523">
    <property type="protein sequence ID" value="EKE27195.1"/>
    <property type="molecule type" value="Genomic_DNA"/>
</dbReference>
<keyword evidence="3" id="KW-0810">Translation regulation</keyword>
<comment type="similarity">
    <text evidence="1">Belongs to the universal ribosomal protein uL1 family.</text>
</comment>
<evidence type="ECO:0000256" key="7">
    <source>
        <dbReference type="ARBA" id="ARBA00035452"/>
    </source>
</evidence>
<organism evidence="8">
    <name type="scientific">uncultured bacterium</name>
    <name type="common">gcode 4</name>
    <dbReference type="NCBI Taxonomy" id="1234023"/>
    <lineage>
        <taxon>Bacteria</taxon>
        <taxon>environmental samples</taxon>
    </lineage>
</organism>
<accession>K2GV75</accession>
<comment type="caution">
    <text evidence="8">The sequence shown here is derived from an EMBL/GenBank/DDBJ whole genome shotgun (WGS) entry which is preliminary data.</text>
</comment>
<evidence type="ECO:0000256" key="4">
    <source>
        <dbReference type="ARBA" id="ARBA00022980"/>
    </source>
</evidence>
<sequence>LMPNPKAGTVWDDLISIIKELKAWKFEFKNDKQWNVHSIVGKLSFGQDKLKENILNFVKTIKDVKPAWVKWNYINTIFVCNAMWPGIKLDIK</sequence>
<keyword evidence="4 8" id="KW-0689">Ribosomal protein</keyword>
<dbReference type="PANTHER" id="PTHR36427">
    <property type="entry name" value="54S RIBOSOMAL PROTEIN L1, MITOCHONDRIAL"/>
    <property type="match status" value="1"/>
</dbReference>
<dbReference type="AlphaFoldDB" id="K2GV75"/>
<dbReference type="InterPro" id="IPR023674">
    <property type="entry name" value="Ribosomal_uL1-like"/>
</dbReference>
<evidence type="ECO:0000313" key="8">
    <source>
        <dbReference type="EMBL" id="EKE27195.1"/>
    </source>
</evidence>
<dbReference type="PANTHER" id="PTHR36427:SF3">
    <property type="entry name" value="LARGE RIBOSOMAL SUBUNIT PROTEIN UL1M"/>
    <property type="match status" value="1"/>
</dbReference>
<evidence type="ECO:0000256" key="3">
    <source>
        <dbReference type="ARBA" id="ARBA00022845"/>
    </source>
</evidence>
<dbReference type="InterPro" id="IPR028364">
    <property type="entry name" value="Ribosomal_uL1/biogenesis"/>
</dbReference>
<name>K2GV75_9BACT</name>
<dbReference type="Gene3D" id="3.30.190.20">
    <property type="match status" value="1"/>
</dbReference>
<feature type="non-terminal residue" evidence="8">
    <location>
        <position position="1"/>
    </location>
</feature>